<protein>
    <submittedName>
        <fullName evidence="3">Membrane protein</fullName>
    </submittedName>
</protein>
<feature type="domain" description="YdbS-like PH" evidence="2">
    <location>
        <begin position="247"/>
        <end position="315"/>
    </location>
</feature>
<keyword evidence="4" id="KW-1185">Reference proteome</keyword>
<dbReference type="EMBL" id="BMKQ01000001">
    <property type="protein sequence ID" value="GGF45045.1"/>
    <property type="molecule type" value="Genomic_DNA"/>
</dbReference>
<feature type="domain" description="YdbS-like PH" evidence="2">
    <location>
        <begin position="355"/>
        <end position="411"/>
    </location>
</feature>
<proteinExistence type="predicted"/>
<feature type="domain" description="YdbS-like PH" evidence="2">
    <location>
        <begin position="75"/>
        <end position="153"/>
    </location>
</feature>
<reference evidence="3" key="1">
    <citation type="journal article" date="2014" name="Int. J. Syst. Evol. Microbiol.">
        <title>Complete genome sequence of Corynebacterium casei LMG S-19264T (=DSM 44701T), isolated from a smear-ripened cheese.</title>
        <authorList>
            <consortium name="US DOE Joint Genome Institute (JGI-PGF)"/>
            <person name="Walter F."/>
            <person name="Albersmeier A."/>
            <person name="Kalinowski J."/>
            <person name="Ruckert C."/>
        </authorList>
    </citation>
    <scope>NUCLEOTIDE SEQUENCE</scope>
    <source>
        <strain evidence="3">CGMCC 1.16067</strain>
    </source>
</reference>
<keyword evidence="1" id="KW-0812">Transmembrane</keyword>
<keyword evidence="1" id="KW-0472">Membrane</keyword>
<comment type="caution">
    <text evidence="3">The sequence shown here is derived from an EMBL/GenBank/DDBJ whole genome shotgun (WGS) entry which is preliminary data.</text>
</comment>
<dbReference type="InterPro" id="IPR005182">
    <property type="entry name" value="YdbS-like_PH"/>
</dbReference>
<feature type="transmembrane region" description="Helical" evidence="1">
    <location>
        <begin position="197"/>
        <end position="227"/>
    </location>
</feature>
<organism evidence="3 4">
    <name type="scientific">Marmoricola endophyticus</name>
    <dbReference type="NCBI Taxonomy" id="2040280"/>
    <lineage>
        <taxon>Bacteria</taxon>
        <taxon>Bacillati</taxon>
        <taxon>Actinomycetota</taxon>
        <taxon>Actinomycetes</taxon>
        <taxon>Propionibacteriales</taxon>
        <taxon>Nocardioidaceae</taxon>
        <taxon>Marmoricola</taxon>
    </lineage>
</organism>
<dbReference type="RefSeq" id="WP_188779519.1">
    <property type="nucleotide sequence ID" value="NZ_BMKQ01000001.1"/>
</dbReference>
<name>A0A917F4C8_9ACTN</name>
<dbReference type="PANTHER" id="PTHR34473">
    <property type="entry name" value="UPF0699 TRANSMEMBRANE PROTEIN YDBS"/>
    <property type="match status" value="1"/>
</dbReference>
<accession>A0A917F4C8</accession>
<dbReference type="InterPro" id="IPR014529">
    <property type="entry name" value="UCP026631"/>
</dbReference>
<reference evidence="3" key="2">
    <citation type="submission" date="2020-09" db="EMBL/GenBank/DDBJ databases">
        <authorList>
            <person name="Sun Q."/>
            <person name="Zhou Y."/>
        </authorList>
    </citation>
    <scope>NUCLEOTIDE SEQUENCE</scope>
    <source>
        <strain evidence="3">CGMCC 1.16067</strain>
    </source>
</reference>
<gene>
    <name evidence="3" type="ORF">GCM10011519_18590</name>
</gene>
<evidence type="ECO:0000313" key="3">
    <source>
        <dbReference type="EMBL" id="GGF45045.1"/>
    </source>
</evidence>
<evidence type="ECO:0000259" key="2">
    <source>
        <dbReference type="Pfam" id="PF03703"/>
    </source>
</evidence>
<feature type="transmembrane region" description="Helical" evidence="1">
    <location>
        <begin position="55"/>
        <end position="76"/>
    </location>
</feature>
<sequence length="462" mass="49703">MSAEGPSGPVDPPPAADGDLRRLSPLTPLARSGIFLVVVVFAGGREVVQEGDLRIVLGLLVLVLLAGAVFGGLSWYRTFFRITADELRIDTGLLNRRSRRVRLDRILEIGVDQPLVARVLGLAELRIETATNESEVRLAYLSEADAHEVRRTLLARRDRARDEEEAAEPSTEAPARLLVRVPVSWQLVGVLLSPETIGLVVVVLVVVGLLIGGIPFGAFGVGVLSLLGAAVSLGRKASDWWDWTVSAVPSGLQVRHGLFGVSTRTFNVERLQGVRIVEPVLHRPFGLARLELSVAGGGVKESDEDSTGVALPVAPRHLVRRMAEDLIGARPGDLGRVATTLPPRRAGWLAPISRRWLGFGVSEDLVVGRSGWFARQTDVVPLARVQSFRATQGPLQRVLDVATVHADTPVGLVAVAGPHREPAQARRLVLEGADRARVARGGLGSRVTADTIERLSSETVRD</sequence>
<dbReference type="PANTHER" id="PTHR34473:SF2">
    <property type="entry name" value="UPF0699 TRANSMEMBRANE PROTEIN YDBT"/>
    <property type="match status" value="1"/>
</dbReference>
<keyword evidence="1" id="KW-1133">Transmembrane helix</keyword>
<dbReference type="Proteomes" id="UP000649179">
    <property type="component" value="Unassembled WGS sequence"/>
</dbReference>
<evidence type="ECO:0000256" key="1">
    <source>
        <dbReference type="SAM" id="Phobius"/>
    </source>
</evidence>
<dbReference type="Pfam" id="PF03703">
    <property type="entry name" value="bPH_2"/>
    <property type="match status" value="3"/>
</dbReference>
<dbReference type="PIRSF" id="PIRSF026631">
    <property type="entry name" value="UCP026631"/>
    <property type="match status" value="1"/>
</dbReference>
<evidence type="ECO:0000313" key="4">
    <source>
        <dbReference type="Proteomes" id="UP000649179"/>
    </source>
</evidence>
<dbReference type="AlphaFoldDB" id="A0A917F4C8"/>